<dbReference type="AlphaFoldDB" id="A0A7R9DK11"/>
<dbReference type="InterPro" id="IPR001128">
    <property type="entry name" value="Cyt_P450"/>
</dbReference>
<accession>A0A7R9DK11</accession>
<comment type="subcellular location">
    <subcellularLocation>
        <location evidence="3">Endoplasmic reticulum membrane</location>
        <topology evidence="3">Peripheral membrane protein</topology>
    </subcellularLocation>
    <subcellularLocation>
        <location evidence="2">Microsome membrane</location>
        <topology evidence="2">Peripheral membrane protein</topology>
    </subcellularLocation>
</comment>
<keyword evidence="8" id="KW-0492">Microsome</keyword>
<evidence type="ECO:0000313" key="13">
    <source>
        <dbReference type="EMBL" id="CAD7415231.1"/>
    </source>
</evidence>
<evidence type="ECO:0000256" key="7">
    <source>
        <dbReference type="ARBA" id="ARBA00022824"/>
    </source>
</evidence>
<dbReference type="GO" id="GO:0020037">
    <property type="term" value="F:heme binding"/>
    <property type="evidence" value="ECO:0007669"/>
    <property type="project" value="InterPro"/>
</dbReference>
<dbReference type="GO" id="GO:0005506">
    <property type="term" value="F:iron ion binding"/>
    <property type="evidence" value="ECO:0007669"/>
    <property type="project" value="InterPro"/>
</dbReference>
<evidence type="ECO:0000256" key="6">
    <source>
        <dbReference type="ARBA" id="ARBA00022723"/>
    </source>
</evidence>
<reference evidence="13" key="1">
    <citation type="submission" date="2020-11" db="EMBL/GenBank/DDBJ databases">
        <authorList>
            <person name="Tran Van P."/>
        </authorList>
    </citation>
    <scope>NUCLEOTIDE SEQUENCE</scope>
</reference>
<dbReference type="GO" id="GO:0004497">
    <property type="term" value="F:monooxygenase activity"/>
    <property type="evidence" value="ECO:0007669"/>
    <property type="project" value="UniProtKB-KW"/>
</dbReference>
<evidence type="ECO:0000256" key="5">
    <source>
        <dbReference type="ARBA" id="ARBA00022617"/>
    </source>
</evidence>
<dbReference type="PANTHER" id="PTHR24291">
    <property type="entry name" value="CYTOCHROME P450 FAMILY 4"/>
    <property type="match status" value="1"/>
</dbReference>
<dbReference type="Pfam" id="PF00067">
    <property type="entry name" value="p450"/>
    <property type="match status" value="1"/>
</dbReference>
<keyword evidence="6" id="KW-0479">Metal-binding</keyword>
<evidence type="ECO:0008006" key="14">
    <source>
        <dbReference type="Google" id="ProtNLM"/>
    </source>
</evidence>
<protein>
    <recommendedName>
        <fullName evidence="14">Cytochrome P450</fullName>
    </recommendedName>
</protein>
<evidence type="ECO:0000256" key="9">
    <source>
        <dbReference type="ARBA" id="ARBA00023002"/>
    </source>
</evidence>
<dbReference type="PANTHER" id="PTHR24291:SF189">
    <property type="entry name" value="CYTOCHROME P450 4C3-RELATED"/>
    <property type="match status" value="1"/>
</dbReference>
<comment type="cofactor">
    <cofactor evidence="1">
        <name>heme</name>
        <dbReference type="ChEBI" id="CHEBI:30413"/>
    </cofactor>
</comment>
<organism evidence="13">
    <name type="scientific">Timema poppense</name>
    <name type="common">Walking stick</name>
    <dbReference type="NCBI Taxonomy" id="170557"/>
    <lineage>
        <taxon>Eukaryota</taxon>
        <taxon>Metazoa</taxon>
        <taxon>Ecdysozoa</taxon>
        <taxon>Arthropoda</taxon>
        <taxon>Hexapoda</taxon>
        <taxon>Insecta</taxon>
        <taxon>Pterygota</taxon>
        <taxon>Neoptera</taxon>
        <taxon>Polyneoptera</taxon>
        <taxon>Phasmatodea</taxon>
        <taxon>Timematodea</taxon>
        <taxon>Timematoidea</taxon>
        <taxon>Timematidae</taxon>
        <taxon>Timema</taxon>
    </lineage>
</organism>
<evidence type="ECO:0000256" key="12">
    <source>
        <dbReference type="ARBA" id="ARBA00023136"/>
    </source>
</evidence>
<dbReference type="GO" id="GO:0005789">
    <property type="term" value="C:endoplasmic reticulum membrane"/>
    <property type="evidence" value="ECO:0007669"/>
    <property type="project" value="UniProtKB-SubCell"/>
</dbReference>
<name>A0A7R9DK11_TIMPO</name>
<keyword evidence="9" id="KW-0560">Oxidoreductase</keyword>
<sequence length="322" mass="37252">MRLCDEYGPIWKLQCLGDNMVILTNEEDIEEHRGVGSVDASTRMSKRDLVHREDLQCIVPCGLDYVQNRHRYYFQQLLSNTKYITKSELYQTLMPWLNDGLLTSTGAKWHSRRKLLTSAFHFKILEEFIPIFNKNSRIFVEKLSEYVDKGCVPINKLVSLCTLDIICGAGSVYRGMMLRPGALFVAGSVVSVAGSTEVDIRAMGVSELMFYRMLSPWLWRSFTLFLSPTGWEQRKILRTLHGFTEKVRSTLLEATVIKERRAEYKEAAKKHGSFPDQLNNTNKKRLTFMDLLIEVAEREGTLSNKEIREEVDTFMFEVRPRL</sequence>
<dbReference type="InterPro" id="IPR036396">
    <property type="entry name" value="Cyt_P450_sf"/>
</dbReference>
<comment type="similarity">
    <text evidence="4">Belongs to the cytochrome P450 family.</text>
</comment>
<keyword evidence="5" id="KW-0349">Heme</keyword>
<evidence type="ECO:0000256" key="1">
    <source>
        <dbReference type="ARBA" id="ARBA00001971"/>
    </source>
</evidence>
<evidence type="ECO:0000256" key="10">
    <source>
        <dbReference type="ARBA" id="ARBA00023004"/>
    </source>
</evidence>
<dbReference type="EMBL" id="OD008931">
    <property type="protein sequence ID" value="CAD7415231.1"/>
    <property type="molecule type" value="Genomic_DNA"/>
</dbReference>
<keyword evidence="12" id="KW-0472">Membrane</keyword>
<evidence type="ECO:0000256" key="2">
    <source>
        <dbReference type="ARBA" id="ARBA00004174"/>
    </source>
</evidence>
<proteinExistence type="inferred from homology"/>
<dbReference type="GO" id="GO:0016705">
    <property type="term" value="F:oxidoreductase activity, acting on paired donors, with incorporation or reduction of molecular oxygen"/>
    <property type="evidence" value="ECO:0007669"/>
    <property type="project" value="InterPro"/>
</dbReference>
<keyword evidence="11" id="KW-0503">Monooxygenase</keyword>
<dbReference type="SUPFAM" id="SSF48264">
    <property type="entry name" value="Cytochrome P450"/>
    <property type="match status" value="1"/>
</dbReference>
<dbReference type="Gene3D" id="1.10.630.10">
    <property type="entry name" value="Cytochrome P450"/>
    <property type="match status" value="1"/>
</dbReference>
<gene>
    <name evidence="13" type="ORF">TPSB3V08_LOCUS10194</name>
</gene>
<evidence type="ECO:0000256" key="3">
    <source>
        <dbReference type="ARBA" id="ARBA00004406"/>
    </source>
</evidence>
<dbReference type="InterPro" id="IPR050196">
    <property type="entry name" value="Cytochrome_P450_Monoox"/>
</dbReference>
<keyword evidence="10" id="KW-0408">Iron</keyword>
<evidence type="ECO:0000256" key="11">
    <source>
        <dbReference type="ARBA" id="ARBA00023033"/>
    </source>
</evidence>
<evidence type="ECO:0000256" key="4">
    <source>
        <dbReference type="ARBA" id="ARBA00010617"/>
    </source>
</evidence>
<keyword evidence="7" id="KW-0256">Endoplasmic reticulum</keyword>
<evidence type="ECO:0000256" key="8">
    <source>
        <dbReference type="ARBA" id="ARBA00022848"/>
    </source>
</evidence>